<dbReference type="PANTHER" id="PTHR31179:SF7">
    <property type="entry name" value="FYVE-TYPE DOMAIN-CONTAINING PROTEIN"/>
    <property type="match status" value="1"/>
</dbReference>
<reference evidence="4" key="1">
    <citation type="submission" date="2022-10" db="EMBL/GenBank/DDBJ databases">
        <title>Genome assembly of Pristionchus species.</title>
        <authorList>
            <person name="Yoshida K."/>
            <person name="Sommer R.J."/>
        </authorList>
    </citation>
    <scope>NUCLEOTIDE SEQUENCE [LARGE SCALE GENOMIC DNA]</scope>
    <source>
        <strain evidence="4">RS5460</strain>
    </source>
</reference>
<keyword evidence="4" id="KW-1185">Reference proteome</keyword>
<feature type="non-terminal residue" evidence="3">
    <location>
        <position position="90"/>
    </location>
</feature>
<sequence length="90" mass="10290">QISDSEQVAVKSDAQARPSIDKSINQSIFPSQVQQVQSERRKRNNNTCPLQQRCSALQHELDVSEQVQKDFVQLSQSLPIQLEKIRQSDQ</sequence>
<dbReference type="Pfam" id="PF09311">
    <property type="entry name" value="Rab5-bind"/>
    <property type="match status" value="1"/>
</dbReference>
<name>A0AAN4ZRV9_9BILA</name>
<accession>A0AAN4ZRV9</accession>
<organism evidence="3 4">
    <name type="scientific">Pristionchus mayeri</name>
    <dbReference type="NCBI Taxonomy" id="1317129"/>
    <lineage>
        <taxon>Eukaryota</taxon>
        <taxon>Metazoa</taxon>
        <taxon>Ecdysozoa</taxon>
        <taxon>Nematoda</taxon>
        <taxon>Chromadorea</taxon>
        <taxon>Rhabditida</taxon>
        <taxon>Rhabditina</taxon>
        <taxon>Diplogasteromorpha</taxon>
        <taxon>Diplogasteroidea</taxon>
        <taxon>Neodiplogasteridae</taxon>
        <taxon>Pristionchus</taxon>
    </lineage>
</organism>
<comment type="caution">
    <text evidence="3">The sequence shown here is derived from an EMBL/GenBank/DDBJ whole genome shotgun (WGS) entry which is preliminary data.</text>
</comment>
<feature type="non-terminal residue" evidence="3">
    <location>
        <position position="1"/>
    </location>
</feature>
<dbReference type="Proteomes" id="UP001328107">
    <property type="component" value="Unassembled WGS sequence"/>
</dbReference>
<evidence type="ECO:0000313" key="3">
    <source>
        <dbReference type="EMBL" id="GMR43287.1"/>
    </source>
</evidence>
<gene>
    <name evidence="3" type="ORF">PMAYCL1PPCAC_13482</name>
</gene>
<feature type="domain" description="Rabaptin GTPase-Rab5 binding" evidence="2">
    <location>
        <begin position="29"/>
        <end position="89"/>
    </location>
</feature>
<evidence type="ECO:0000256" key="1">
    <source>
        <dbReference type="SAM" id="MobiDB-lite"/>
    </source>
</evidence>
<proteinExistence type="predicted"/>
<feature type="compositionally biased region" description="Polar residues" evidence="1">
    <location>
        <begin position="22"/>
        <end position="37"/>
    </location>
</feature>
<protein>
    <recommendedName>
        <fullName evidence="2">Rabaptin GTPase-Rab5 binding domain-containing protein</fullName>
    </recommendedName>
</protein>
<dbReference type="GO" id="GO:0006897">
    <property type="term" value="P:endocytosis"/>
    <property type="evidence" value="ECO:0007669"/>
    <property type="project" value="InterPro"/>
</dbReference>
<dbReference type="GO" id="GO:0005096">
    <property type="term" value="F:GTPase activator activity"/>
    <property type="evidence" value="ECO:0007669"/>
    <property type="project" value="InterPro"/>
</dbReference>
<dbReference type="InterPro" id="IPR015390">
    <property type="entry name" value="Rabaptin_Rab5-bd_dom"/>
</dbReference>
<dbReference type="InterPro" id="IPR003914">
    <property type="entry name" value="Rabaptin"/>
</dbReference>
<dbReference type="AlphaFoldDB" id="A0AAN4ZRV9"/>
<dbReference type="Gene3D" id="1.20.5.730">
    <property type="entry name" value="Single helix bin"/>
    <property type="match status" value="1"/>
</dbReference>
<dbReference type="SUPFAM" id="SSF103652">
    <property type="entry name" value="G protein-binding domain"/>
    <property type="match status" value="1"/>
</dbReference>
<dbReference type="PANTHER" id="PTHR31179">
    <property type="entry name" value="RAB GTPASE-BINDING EFFECTOR PROTEIN"/>
    <property type="match status" value="1"/>
</dbReference>
<evidence type="ECO:0000259" key="2">
    <source>
        <dbReference type="Pfam" id="PF09311"/>
    </source>
</evidence>
<dbReference type="EMBL" id="BTRK01000003">
    <property type="protein sequence ID" value="GMR43287.1"/>
    <property type="molecule type" value="Genomic_DNA"/>
</dbReference>
<feature type="region of interest" description="Disordered" evidence="1">
    <location>
        <begin position="1"/>
        <end position="47"/>
    </location>
</feature>
<evidence type="ECO:0000313" key="4">
    <source>
        <dbReference type="Proteomes" id="UP001328107"/>
    </source>
</evidence>